<dbReference type="EMBL" id="JAGKQM010000014">
    <property type="protein sequence ID" value="KAH0882913.1"/>
    <property type="molecule type" value="Genomic_DNA"/>
</dbReference>
<keyword evidence="3" id="KW-1185">Reference proteome</keyword>
<evidence type="ECO:0000256" key="1">
    <source>
        <dbReference type="SAM" id="MobiDB-lite"/>
    </source>
</evidence>
<accession>A0ABQ7ZS14</accession>
<protein>
    <submittedName>
        <fullName evidence="2">Uncharacterized protein</fullName>
    </submittedName>
</protein>
<gene>
    <name evidence="2" type="ORF">HID58_059009</name>
</gene>
<feature type="region of interest" description="Disordered" evidence="1">
    <location>
        <begin position="252"/>
        <end position="281"/>
    </location>
</feature>
<name>A0ABQ7ZS14_BRANA</name>
<feature type="non-terminal residue" evidence="2">
    <location>
        <position position="1"/>
    </location>
</feature>
<organism evidence="2 3">
    <name type="scientific">Brassica napus</name>
    <name type="common">Rape</name>
    <dbReference type="NCBI Taxonomy" id="3708"/>
    <lineage>
        <taxon>Eukaryota</taxon>
        <taxon>Viridiplantae</taxon>
        <taxon>Streptophyta</taxon>
        <taxon>Embryophyta</taxon>
        <taxon>Tracheophyta</taxon>
        <taxon>Spermatophyta</taxon>
        <taxon>Magnoliopsida</taxon>
        <taxon>eudicotyledons</taxon>
        <taxon>Gunneridae</taxon>
        <taxon>Pentapetalae</taxon>
        <taxon>rosids</taxon>
        <taxon>malvids</taxon>
        <taxon>Brassicales</taxon>
        <taxon>Brassicaceae</taxon>
        <taxon>Brassiceae</taxon>
        <taxon>Brassica</taxon>
    </lineage>
</organism>
<dbReference type="PANTHER" id="PTHR34196:SF5">
    <property type="entry name" value="(RAPE) HYPOTHETICAL PROTEIN"/>
    <property type="match status" value="1"/>
</dbReference>
<feature type="compositionally biased region" description="Polar residues" evidence="1">
    <location>
        <begin position="106"/>
        <end position="126"/>
    </location>
</feature>
<reference evidence="2 3" key="1">
    <citation type="submission" date="2021-05" db="EMBL/GenBank/DDBJ databases">
        <title>Genome Assembly of Synthetic Allotetraploid Brassica napus Reveals Homoeologous Exchanges between Subgenomes.</title>
        <authorList>
            <person name="Davis J.T."/>
        </authorList>
    </citation>
    <scope>NUCLEOTIDE SEQUENCE [LARGE SCALE GENOMIC DNA]</scope>
    <source>
        <strain evidence="3">cv. Da-Ae</strain>
        <tissue evidence="2">Seedling</tissue>
    </source>
</reference>
<evidence type="ECO:0000313" key="3">
    <source>
        <dbReference type="Proteomes" id="UP000824890"/>
    </source>
</evidence>
<dbReference type="Proteomes" id="UP000824890">
    <property type="component" value="Unassembled WGS sequence"/>
</dbReference>
<sequence>DDRGALPPNTDFVASLNNLADSTHGIEVATEFEPLEHDQPIQCPLHSPSHPFLMYDLYFICFFNFQENKRNGSSDGIIWKERVSASMRRRGELAIAQDGVDVESDGSVTKPSPTSQCNPNRRFSPSPSAPQPHMLNLLDECKASEAAIGEHRVASGALPPNTDFVASLNNLADSTHGIEVATEFEPLEHDQPIQCPLHSPSHPFLMYDLYFICFFNFQENKRNGSSDGIIWKERVSASMRRRGELAIAQDGVDVESDGSVTKPSPTSQCNPNRRFSPSLSAPQPHMLNLLDECKASGTI</sequence>
<comment type="caution">
    <text evidence="2">The sequence shown here is derived from an EMBL/GenBank/DDBJ whole genome shotgun (WGS) entry which is preliminary data.</text>
</comment>
<evidence type="ECO:0000313" key="2">
    <source>
        <dbReference type="EMBL" id="KAH0882913.1"/>
    </source>
</evidence>
<dbReference type="PANTHER" id="PTHR34196">
    <property type="entry name" value="OS02G0697700 PROTEIN"/>
    <property type="match status" value="1"/>
</dbReference>
<feature type="region of interest" description="Disordered" evidence="1">
    <location>
        <begin position="98"/>
        <end position="129"/>
    </location>
</feature>
<proteinExistence type="predicted"/>
<feature type="compositionally biased region" description="Polar residues" evidence="1">
    <location>
        <begin position="258"/>
        <end position="281"/>
    </location>
</feature>